<dbReference type="EMBL" id="JTJC03000005">
    <property type="protein sequence ID" value="NHC36652.1"/>
    <property type="molecule type" value="Genomic_DNA"/>
</dbReference>
<dbReference type="Pfam" id="PF03364">
    <property type="entry name" value="Polyketide_cyc"/>
    <property type="match status" value="1"/>
</dbReference>
<dbReference type="InterPro" id="IPR005031">
    <property type="entry name" value="COQ10_START"/>
</dbReference>
<dbReference type="InterPro" id="IPR047137">
    <property type="entry name" value="ORF3"/>
</dbReference>
<dbReference type="RefSeq" id="WP_039715936.1">
    <property type="nucleotide sequence ID" value="NZ_JTJC03000005.1"/>
</dbReference>
<name>A0A9X5E7F9_9CYAN</name>
<dbReference type="CDD" id="cd07817">
    <property type="entry name" value="SRPBCC_8"/>
    <property type="match status" value="1"/>
</dbReference>
<reference evidence="2 3" key="1">
    <citation type="journal article" date="2015" name="Genome Announc.">
        <title>Draft Genome Sequence of the Terrestrial Cyanobacterium Scytonema millei VB511283, Isolated from Eastern India.</title>
        <authorList>
            <person name="Sen D."/>
            <person name="Chandrababunaidu M.M."/>
            <person name="Singh D."/>
            <person name="Sanghi N."/>
            <person name="Ghorai A."/>
            <person name="Mishra G.P."/>
            <person name="Madduluri M."/>
            <person name="Adhikary S.P."/>
            <person name="Tripathy S."/>
        </authorList>
    </citation>
    <scope>NUCLEOTIDE SEQUENCE [LARGE SCALE GENOMIC DNA]</scope>
    <source>
        <strain evidence="2 3">VB511283</strain>
    </source>
</reference>
<accession>A0A9X5E7F9</accession>
<gene>
    <name evidence="2" type="ORF">QH73_0018720</name>
</gene>
<feature type="domain" description="Coenzyme Q-binding protein COQ10 START" evidence="1">
    <location>
        <begin position="13"/>
        <end position="135"/>
    </location>
</feature>
<dbReference type="PANTHER" id="PTHR33824">
    <property type="entry name" value="POLYKETIDE CYCLASE/DEHYDRASE AND LIPID TRANSPORT SUPERFAMILY PROTEIN"/>
    <property type="match status" value="1"/>
</dbReference>
<keyword evidence="3" id="KW-1185">Reference proteome</keyword>
<dbReference type="PANTHER" id="PTHR33824:SF7">
    <property type="entry name" value="POLYKETIDE CYCLASE_DEHYDRASE AND LIPID TRANSPORT SUPERFAMILY PROTEIN"/>
    <property type="match status" value="1"/>
</dbReference>
<dbReference type="Proteomes" id="UP000031532">
    <property type="component" value="Unassembled WGS sequence"/>
</dbReference>
<proteinExistence type="predicted"/>
<evidence type="ECO:0000313" key="2">
    <source>
        <dbReference type="EMBL" id="NHC36652.1"/>
    </source>
</evidence>
<protein>
    <recommendedName>
        <fullName evidence="1">Coenzyme Q-binding protein COQ10 START domain-containing protein</fullName>
    </recommendedName>
</protein>
<dbReference type="OrthoDB" id="539786at2"/>
<sequence length="153" mass="17833">MPDWLEHSVQVEVPVPIDQVWELWSDLEQMPRWMKWIESVKVLEDNPELSRWHLNTGGLQFDWHSRILKKVPNQIIQWESVDGLPNQGAIRFYDRHTSTIVKLSVAYAFPGILGKIMDSLFLGRAVESTLQANMERFRDYAIQAQAQKQEVGC</sequence>
<evidence type="ECO:0000259" key="1">
    <source>
        <dbReference type="Pfam" id="PF03364"/>
    </source>
</evidence>
<organism evidence="2 3">
    <name type="scientific">Scytonema millei VB511283</name>
    <dbReference type="NCBI Taxonomy" id="1245923"/>
    <lineage>
        <taxon>Bacteria</taxon>
        <taxon>Bacillati</taxon>
        <taxon>Cyanobacteriota</taxon>
        <taxon>Cyanophyceae</taxon>
        <taxon>Nostocales</taxon>
        <taxon>Scytonemataceae</taxon>
        <taxon>Scytonema</taxon>
    </lineage>
</organism>
<dbReference type="InterPro" id="IPR023393">
    <property type="entry name" value="START-like_dom_sf"/>
</dbReference>
<dbReference type="SUPFAM" id="SSF55961">
    <property type="entry name" value="Bet v1-like"/>
    <property type="match status" value="1"/>
</dbReference>
<dbReference type="AlphaFoldDB" id="A0A9X5E7F9"/>
<dbReference type="Gene3D" id="3.30.530.20">
    <property type="match status" value="1"/>
</dbReference>
<comment type="caution">
    <text evidence="2">The sequence shown here is derived from an EMBL/GenBank/DDBJ whole genome shotgun (WGS) entry which is preliminary data.</text>
</comment>
<evidence type="ECO:0000313" key="3">
    <source>
        <dbReference type="Proteomes" id="UP000031532"/>
    </source>
</evidence>